<dbReference type="InterPro" id="IPR036950">
    <property type="entry name" value="PBP_transglycosylase"/>
</dbReference>
<comment type="function">
    <text evidence="11">Peptidoglycan polymerase that catalyzes glycan chain elongation from lipid-linked precursors.</text>
</comment>
<keyword evidence="4 11" id="KW-0808">Transferase</keyword>
<keyword evidence="1 11" id="KW-1003">Cell membrane</keyword>
<dbReference type="PANTHER" id="PTHR30400:SF0">
    <property type="entry name" value="BIOSYNTHETIC PEPTIDOGLYCAN TRANSGLYCOSYLASE"/>
    <property type="match status" value="1"/>
</dbReference>
<evidence type="ECO:0000256" key="6">
    <source>
        <dbReference type="ARBA" id="ARBA00022960"/>
    </source>
</evidence>
<dbReference type="SUPFAM" id="SSF53955">
    <property type="entry name" value="Lysozyme-like"/>
    <property type="match status" value="1"/>
</dbReference>
<keyword evidence="3 11" id="KW-0328">Glycosyltransferase</keyword>
<comment type="subcellular location">
    <subcellularLocation>
        <location evidence="11">Cell membrane</location>
        <topology evidence="11">Single-pass membrane protein</topology>
    </subcellularLocation>
</comment>
<dbReference type="UniPathway" id="UPA00219"/>
<keyword evidence="10 11" id="KW-0961">Cell wall biogenesis/degradation</keyword>
<evidence type="ECO:0000313" key="14">
    <source>
        <dbReference type="Proteomes" id="UP000267223"/>
    </source>
</evidence>
<keyword evidence="14" id="KW-1185">Reference proteome</keyword>
<dbReference type="NCBIfam" id="TIGR02070">
    <property type="entry name" value="mono_pep_trsgly"/>
    <property type="match status" value="1"/>
</dbReference>
<dbReference type="EMBL" id="RJJR01000013">
    <property type="protein sequence ID" value="RNI34633.1"/>
    <property type="molecule type" value="Genomic_DNA"/>
</dbReference>
<comment type="similarity">
    <text evidence="11">Belongs to the glycosyltransferase 51 family.</text>
</comment>
<proteinExistence type="inferred from homology"/>
<evidence type="ECO:0000259" key="12">
    <source>
        <dbReference type="Pfam" id="PF00912"/>
    </source>
</evidence>
<dbReference type="GO" id="GO:0008360">
    <property type="term" value="P:regulation of cell shape"/>
    <property type="evidence" value="ECO:0007669"/>
    <property type="project" value="UniProtKB-KW"/>
</dbReference>
<comment type="catalytic activity">
    <reaction evidence="11">
        <text>[GlcNAc-(1-&gt;4)-Mur2Ac(oyl-L-Ala-gamma-D-Glu-L-Lys-D-Ala-D-Ala)](n)-di-trans,octa-cis-undecaprenyl diphosphate + beta-D-GlcNAc-(1-&gt;4)-Mur2Ac(oyl-L-Ala-gamma-D-Glu-L-Lys-D-Ala-D-Ala)-di-trans,octa-cis-undecaprenyl diphosphate = [GlcNAc-(1-&gt;4)-Mur2Ac(oyl-L-Ala-gamma-D-Glu-L-Lys-D-Ala-D-Ala)](n+1)-di-trans,octa-cis-undecaprenyl diphosphate + di-trans,octa-cis-undecaprenyl diphosphate + H(+)</text>
        <dbReference type="Rhea" id="RHEA:23708"/>
        <dbReference type="Rhea" id="RHEA-COMP:9602"/>
        <dbReference type="Rhea" id="RHEA-COMP:9603"/>
        <dbReference type="ChEBI" id="CHEBI:15378"/>
        <dbReference type="ChEBI" id="CHEBI:58405"/>
        <dbReference type="ChEBI" id="CHEBI:60033"/>
        <dbReference type="ChEBI" id="CHEBI:78435"/>
        <dbReference type="EC" id="2.4.99.28"/>
    </reaction>
</comment>
<evidence type="ECO:0000256" key="10">
    <source>
        <dbReference type="ARBA" id="ARBA00023316"/>
    </source>
</evidence>
<keyword evidence="7 11" id="KW-0573">Peptidoglycan synthesis</keyword>
<dbReference type="OrthoDB" id="9766909at2"/>
<dbReference type="PANTHER" id="PTHR30400">
    <property type="entry name" value="MONOFUNCTIONAL BIOSYNTHETIC PEPTIDOGLYCAN TRANSGLYCOSYLASE"/>
    <property type="match status" value="1"/>
</dbReference>
<evidence type="ECO:0000256" key="8">
    <source>
        <dbReference type="ARBA" id="ARBA00022989"/>
    </source>
</evidence>
<dbReference type="Gene3D" id="1.10.3810.10">
    <property type="entry name" value="Biosynthetic peptidoglycan transglycosylase-like"/>
    <property type="match status" value="1"/>
</dbReference>
<evidence type="ECO:0000256" key="11">
    <source>
        <dbReference type="HAMAP-Rule" id="MF_00766"/>
    </source>
</evidence>
<comment type="pathway">
    <text evidence="11">Cell wall biogenesis; peptidoglycan biosynthesis.</text>
</comment>
<reference evidence="13 14" key="1">
    <citation type="submission" date="2018-11" db="EMBL/GenBank/DDBJ databases">
        <title>Draft genome sequence of Ferruginibacter sp. BO-59.</title>
        <authorList>
            <person name="Im W.T."/>
        </authorList>
    </citation>
    <scope>NUCLEOTIDE SEQUENCE [LARGE SCALE GENOMIC DNA]</scope>
    <source>
        <strain evidence="13 14">BO-59</strain>
    </source>
</reference>
<name>A0A3M9NBJ8_9BACT</name>
<dbReference type="HAMAP" id="MF_00766">
    <property type="entry name" value="PGT_MtgA"/>
    <property type="match status" value="1"/>
</dbReference>
<evidence type="ECO:0000256" key="5">
    <source>
        <dbReference type="ARBA" id="ARBA00022692"/>
    </source>
</evidence>
<organism evidence="13 14">
    <name type="scientific">Hanamia caeni</name>
    <dbReference type="NCBI Taxonomy" id="2294116"/>
    <lineage>
        <taxon>Bacteria</taxon>
        <taxon>Pseudomonadati</taxon>
        <taxon>Bacteroidota</taxon>
        <taxon>Chitinophagia</taxon>
        <taxon>Chitinophagales</taxon>
        <taxon>Chitinophagaceae</taxon>
        <taxon>Hanamia</taxon>
    </lineage>
</organism>
<dbReference type="GO" id="GO:0008955">
    <property type="term" value="F:peptidoglycan glycosyltransferase activity"/>
    <property type="evidence" value="ECO:0007669"/>
    <property type="project" value="UniProtKB-UniRule"/>
</dbReference>
<protein>
    <recommendedName>
        <fullName evidence="11">Biosynthetic peptidoglycan transglycosylase</fullName>
        <ecNumber evidence="11">2.4.99.28</ecNumber>
    </recommendedName>
    <alternativeName>
        <fullName evidence="11">Glycan polymerase</fullName>
    </alternativeName>
    <alternativeName>
        <fullName evidence="11">Peptidoglycan glycosyltransferase MtgA</fullName>
        <shortName evidence="11">PGT</shortName>
    </alternativeName>
</protein>
<evidence type="ECO:0000313" key="13">
    <source>
        <dbReference type="EMBL" id="RNI34633.1"/>
    </source>
</evidence>
<evidence type="ECO:0000256" key="7">
    <source>
        <dbReference type="ARBA" id="ARBA00022984"/>
    </source>
</evidence>
<feature type="transmembrane region" description="Helical" evidence="11">
    <location>
        <begin position="12"/>
        <end position="31"/>
    </location>
</feature>
<dbReference type="GO" id="GO:0016763">
    <property type="term" value="F:pentosyltransferase activity"/>
    <property type="evidence" value="ECO:0007669"/>
    <property type="project" value="InterPro"/>
</dbReference>
<dbReference type="Pfam" id="PF00912">
    <property type="entry name" value="Transgly"/>
    <property type="match status" value="1"/>
</dbReference>
<dbReference type="EC" id="2.4.99.28" evidence="11"/>
<dbReference type="GO" id="GO:0005886">
    <property type="term" value="C:plasma membrane"/>
    <property type="evidence" value="ECO:0007669"/>
    <property type="project" value="UniProtKB-SubCell"/>
</dbReference>
<dbReference type="GO" id="GO:0009252">
    <property type="term" value="P:peptidoglycan biosynthetic process"/>
    <property type="evidence" value="ECO:0007669"/>
    <property type="project" value="UniProtKB-UniRule"/>
</dbReference>
<dbReference type="GO" id="GO:0009274">
    <property type="term" value="C:peptidoglycan-based cell wall"/>
    <property type="evidence" value="ECO:0007669"/>
    <property type="project" value="InterPro"/>
</dbReference>
<keyword evidence="5 11" id="KW-0812">Transmembrane</keyword>
<dbReference type="Proteomes" id="UP000267223">
    <property type="component" value="Unassembled WGS sequence"/>
</dbReference>
<dbReference type="AlphaFoldDB" id="A0A3M9NBJ8"/>
<accession>A0A3M9NBJ8</accession>
<evidence type="ECO:0000256" key="3">
    <source>
        <dbReference type="ARBA" id="ARBA00022676"/>
    </source>
</evidence>
<dbReference type="InterPro" id="IPR011812">
    <property type="entry name" value="Pep_trsgly"/>
</dbReference>
<dbReference type="InterPro" id="IPR023346">
    <property type="entry name" value="Lysozyme-like_dom_sf"/>
</dbReference>
<comment type="caution">
    <text evidence="13">The sequence shown here is derived from an EMBL/GenBank/DDBJ whole genome shotgun (WGS) entry which is preliminary data.</text>
</comment>
<evidence type="ECO:0000256" key="9">
    <source>
        <dbReference type="ARBA" id="ARBA00023136"/>
    </source>
</evidence>
<keyword evidence="8 11" id="KW-1133">Transmembrane helix</keyword>
<keyword evidence="9 11" id="KW-0472">Membrane</keyword>
<dbReference type="InterPro" id="IPR001264">
    <property type="entry name" value="Glyco_trans_51"/>
</dbReference>
<evidence type="ECO:0000256" key="1">
    <source>
        <dbReference type="ARBA" id="ARBA00022475"/>
    </source>
</evidence>
<evidence type="ECO:0000256" key="4">
    <source>
        <dbReference type="ARBA" id="ARBA00022679"/>
    </source>
</evidence>
<feature type="domain" description="Glycosyl transferase family 51" evidence="12">
    <location>
        <begin position="51"/>
        <end position="218"/>
    </location>
</feature>
<keyword evidence="2" id="KW-0997">Cell inner membrane</keyword>
<gene>
    <name evidence="11" type="primary">mtgA</name>
    <name evidence="13" type="ORF">EFY79_14880</name>
</gene>
<dbReference type="GO" id="GO:0071555">
    <property type="term" value="P:cell wall organization"/>
    <property type="evidence" value="ECO:0007669"/>
    <property type="project" value="UniProtKB-KW"/>
</dbReference>
<evidence type="ECO:0000256" key="2">
    <source>
        <dbReference type="ARBA" id="ARBA00022519"/>
    </source>
</evidence>
<sequence>MRKRGLFRRLGRTLLKIILYGFLLSVLYILFCKWINPPITITQLNSLITGHGLRRDYIDYTNMGSNIKLAVMAGEDQLFPDHNGFDFKSIQKALKHNRKSKSLRGASTISQQVAKNVFLWQHGGYFRKGLEVYFTFMIEQLWSKKRILEMYLNVAQTGPGIYGVQAAAKYYFKEDCNDLSPKEAAMIASCLPNPVLFTIHPMSRRVAYRYPWILRQMKNLQADADIQALLK</sequence>
<keyword evidence="6 11" id="KW-0133">Cell shape</keyword>